<comment type="caution">
    <text evidence="1">The sequence shown here is derived from an EMBL/GenBank/DDBJ whole genome shotgun (WGS) entry which is preliminary data.</text>
</comment>
<sequence length="110" mass="11512">MAHHASMSSSPVRLRKAALVHGLPSQGDVKRRFKSLTKVMKKAMLVASAAGLRPCQGYGPCRGCRRVPAVIAFIACMSACPSTSSASADAQDETSTAVRKICGISKACFA</sequence>
<gene>
    <name evidence="1" type="ORF">SNAT2548_LOCUS33108</name>
</gene>
<evidence type="ECO:0000313" key="1">
    <source>
        <dbReference type="EMBL" id="CAE7580331.1"/>
    </source>
</evidence>
<keyword evidence="2" id="KW-1185">Reference proteome</keyword>
<proteinExistence type="predicted"/>
<evidence type="ECO:0000313" key="2">
    <source>
        <dbReference type="Proteomes" id="UP000604046"/>
    </source>
</evidence>
<protein>
    <submittedName>
        <fullName evidence="1">Uncharacterized protein</fullName>
    </submittedName>
</protein>
<reference evidence="1" key="1">
    <citation type="submission" date="2021-02" db="EMBL/GenBank/DDBJ databases">
        <authorList>
            <person name="Dougan E. K."/>
            <person name="Rhodes N."/>
            <person name="Thang M."/>
            <person name="Chan C."/>
        </authorList>
    </citation>
    <scope>NUCLEOTIDE SEQUENCE</scope>
</reference>
<organism evidence="1 2">
    <name type="scientific">Symbiodinium natans</name>
    <dbReference type="NCBI Taxonomy" id="878477"/>
    <lineage>
        <taxon>Eukaryota</taxon>
        <taxon>Sar</taxon>
        <taxon>Alveolata</taxon>
        <taxon>Dinophyceae</taxon>
        <taxon>Suessiales</taxon>
        <taxon>Symbiodiniaceae</taxon>
        <taxon>Symbiodinium</taxon>
    </lineage>
</organism>
<accession>A0A812UUI5</accession>
<dbReference type="EMBL" id="CAJNDS010002741">
    <property type="protein sequence ID" value="CAE7580331.1"/>
    <property type="molecule type" value="Genomic_DNA"/>
</dbReference>
<dbReference type="Proteomes" id="UP000604046">
    <property type="component" value="Unassembled WGS sequence"/>
</dbReference>
<name>A0A812UUI5_9DINO</name>
<dbReference type="AlphaFoldDB" id="A0A812UUI5"/>